<protein>
    <recommendedName>
        <fullName evidence="1">Reverse transcriptase zinc-binding domain-containing protein</fullName>
    </recommendedName>
</protein>
<comment type="caution">
    <text evidence="2">The sequence shown here is derived from an EMBL/GenBank/DDBJ whole genome shotgun (WGS) entry which is preliminary data.</text>
</comment>
<feature type="domain" description="Reverse transcriptase zinc-binding" evidence="1">
    <location>
        <begin position="2"/>
        <end position="42"/>
    </location>
</feature>
<name>A0ABD0ZUL1_CARAN</name>
<dbReference type="InterPro" id="IPR026960">
    <property type="entry name" value="RVT-Znf"/>
</dbReference>
<sequence length="161" mass="18738">MTTRDRLITWGLQVSRGCLLCNEPKESSDHLFFTYPFSQEVWCSLMSHPSLNPPLVFSQIVQWITKASSLPKLNTICSLVLQATVYEVWRERNARIHGATHRRPGFIIRDIYLTIRSKLVFLERHSSSCSPLHDHSHPLRYTYLSIWYGFVQFVTASALQR</sequence>
<accession>A0ABD0ZUL1</accession>
<evidence type="ECO:0000313" key="2">
    <source>
        <dbReference type="EMBL" id="KAL1198252.1"/>
    </source>
</evidence>
<keyword evidence="3" id="KW-1185">Reference proteome</keyword>
<dbReference type="EMBL" id="JBANAX010000670">
    <property type="protein sequence ID" value="KAL1198252.1"/>
    <property type="molecule type" value="Genomic_DNA"/>
</dbReference>
<dbReference type="AlphaFoldDB" id="A0ABD0ZUL1"/>
<dbReference type="Pfam" id="PF13966">
    <property type="entry name" value="zf-RVT"/>
    <property type="match status" value="1"/>
</dbReference>
<reference evidence="2 3" key="1">
    <citation type="submission" date="2024-04" db="EMBL/GenBank/DDBJ databases">
        <title>Genome assembly C_amara_ONT_v2.</title>
        <authorList>
            <person name="Yant L."/>
            <person name="Moore C."/>
            <person name="Slenker M."/>
        </authorList>
    </citation>
    <scope>NUCLEOTIDE SEQUENCE [LARGE SCALE GENOMIC DNA]</scope>
    <source>
        <tissue evidence="2">Leaf</tissue>
    </source>
</reference>
<evidence type="ECO:0000313" key="3">
    <source>
        <dbReference type="Proteomes" id="UP001558713"/>
    </source>
</evidence>
<organism evidence="2 3">
    <name type="scientific">Cardamine amara subsp. amara</name>
    <dbReference type="NCBI Taxonomy" id="228776"/>
    <lineage>
        <taxon>Eukaryota</taxon>
        <taxon>Viridiplantae</taxon>
        <taxon>Streptophyta</taxon>
        <taxon>Embryophyta</taxon>
        <taxon>Tracheophyta</taxon>
        <taxon>Spermatophyta</taxon>
        <taxon>Magnoliopsida</taxon>
        <taxon>eudicotyledons</taxon>
        <taxon>Gunneridae</taxon>
        <taxon>Pentapetalae</taxon>
        <taxon>rosids</taxon>
        <taxon>malvids</taxon>
        <taxon>Brassicales</taxon>
        <taxon>Brassicaceae</taxon>
        <taxon>Cardamineae</taxon>
        <taxon>Cardamine</taxon>
    </lineage>
</organism>
<gene>
    <name evidence="2" type="ORF">V5N11_026920</name>
</gene>
<proteinExistence type="predicted"/>
<evidence type="ECO:0000259" key="1">
    <source>
        <dbReference type="Pfam" id="PF13966"/>
    </source>
</evidence>
<dbReference type="Proteomes" id="UP001558713">
    <property type="component" value="Unassembled WGS sequence"/>
</dbReference>